<dbReference type="EMBL" id="JBEWLZ010000002">
    <property type="protein sequence ID" value="MET1488875.1"/>
    <property type="molecule type" value="Genomic_DNA"/>
</dbReference>
<dbReference type="Proteomes" id="UP001548590">
    <property type="component" value="Unassembled WGS sequence"/>
</dbReference>
<sequence length="119" mass="13088">MSATVCALIAGSLQLIAQDAFTLSWQHSVQRLRWEEDWQVAGQQLRLVEARIQGTGAGMEIPPDAVLRQGSWHYRPPLAPQSRLTLANSIHGGQYRICEGKRCKTLPAGDAPLTLQVCP</sequence>
<reference evidence="1 2" key="1">
    <citation type="submission" date="2024-07" db="EMBL/GenBank/DDBJ databases">
        <title>Uliginosibacterium paludis KCTC:42655.</title>
        <authorList>
            <person name="Kim M.K."/>
        </authorList>
    </citation>
    <scope>NUCLEOTIDE SEQUENCE [LARGE SCALE GENOMIC DNA]</scope>
    <source>
        <strain evidence="1 2">KCTC 42655</strain>
    </source>
</reference>
<accession>A0ABV2CLU6</accession>
<protein>
    <submittedName>
        <fullName evidence="1">DUF1850 domain-containing protein</fullName>
    </submittedName>
</protein>
<evidence type="ECO:0000313" key="1">
    <source>
        <dbReference type="EMBL" id="MET1488875.1"/>
    </source>
</evidence>
<comment type="caution">
    <text evidence="1">The sequence shown here is derived from an EMBL/GenBank/DDBJ whole genome shotgun (WGS) entry which is preliminary data.</text>
</comment>
<keyword evidence="2" id="KW-1185">Reference proteome</keyword>
<evidence type="ECO:0000313" key="2">
    <source>
        <dbReference type="Proteomes" id="UP001548590"/>
    </source>
</evidence>
<gene>
    <name evidence="1" type="ORF">ABVT11_03475</name>
</gene>
<dbReference type="Pfam" id="PF08905">
    <property type="entry name" value="DUF1850"/>
    <property type="match status" value="1"/>
</dbReference>
<dbReference type="RefSeq" id="WP_345923851.1">
    <property type="nucleotide sequence ID" value="NZ_JBDIVF010000001.1"/>
</dbReference>
<organism evidence="1 2">
    <name type="scientific">Uliginosibacterium paludis</name>
    <dbReference type="NCBI Taxonomy" id="1615952"/>
    <lineage>
        <taxon>Bacteria</taxon>
        <taxon>Pseudomonadati</taxon>
        <taxon>Pseudomonadota</taxon>
        <taxon>Betaproteobacteria</taxon>
        <taxon>Rhodocyclales</taxon>
        <taxon>Zoogloeaceae</taxon>
        <taxon>Uliginosibacterium</taxon>
    </lineage>
</organism>
<name>A0ABV2CLU6_9RHOO</name>
<dbReference type="InterPro" id="IPR015001">
    <property type="entry name" value="DUF1850"/>
</dbReference>
<proteinExistence type="predicted"/>